<keyword evidence="2" id="KW-1133">Transmembrane helix</keyword>
<feature type="binding site" evidence="1">
    <location>
        <position position="179"/>
    </location>
    <ligand>
        <name>Zn(2+)</name>
        <dbReference type="ChEBI" id="CHEBI:29105"/>
    </ligand>
</feature>
<accession>A0A5C8GHR2</accession>
<dbReference type="OrthoDB" id="9807664at2"/>
<dbReference type="AlphaFoldDB" id="A0A5C8GHR2"/>
<keyword evidence="4" id="KW-1185">Reference proteome</keyword>
<keyword evidence="1" id="KW-0862">Zinc</keyword>
<keyword evidence="1" id="KW-0479">Metal-binding</keyword>
<feature type="transmembrane region" description="Helical" evidence="2">
    <location>
        <begin position="32"/>
        <end position="51"/>
    </location>
</feature>
<feature type="transmembrane region" description="Helical" evidence="2">
    <location>
        <begin position="154"/>
        <end position="172"/>
    </location>
</feature>
<dbReference type="EMBL" id="SDIK01000054">
    <property type="protein sequence ID" value="TXJ61533.1"/>
    <property type="molecule type" value="Genomic_DNA"/>
</dbReference>
<feature type="binding site" evidence="1">
    <location>
        <position position="5"/>
    </location>
    <ligand>
        <name>Zn(2+)</name>
        <dbReference type="ChEBI" id="CHEBI:29105"/>
    </ligand>
</feature>
<keyword evidence="2" id="KW-0472">Membrane</keyword>
<dbReference type="PANTHER" id="PTHR30037:SF4">
    <property type="entry name" value="DNA-3-METHYLADENINE GLYCOSYLASE I"/>
    <property type="match status" value="1"/>
</dbReference>
<dbReference type="InterPro" id="IPR052891">
    <property type="entry name" value="DNA-3mA_glycosylase"/>
</dbReference>
<evidence type="ECO:0000313" key="3">
    <source>
        <dbReference type="EMBL" id="TXJ61533.1"/>
    </source>
</evidence>
<dbReference type="Gene3D" id="1.10.340.30">
    <property type="entry name" value="Hypothetical protein, domain 2"/>
    <property type="match status" value="1"/>
</dbReference>
<dbReference type="GO" id="GO:0006284">
    <property type="term" value="P:base-excision repair"/>
    <property type="evidence" value="ECO:0007669"/>
    <property type="project" value="InterPro"/>
</dbReference>
<dbReference type="Pfam" id="PF03352">
    <property type="entry name" value="Adenine_glyco"/>
    <property type="match status" value="1"/>
</dbReference>
<dbReference type="SUPFAM" id="SSF48150">
    <property type="entry name" value="DNA-glycosylase"/>
    <property type="match status" value="1"/>
</dbReference>
<dbReference type="GO" id="GO:0046872">
    <property type="term" value="F:metal ion binding"/>
    <property type="evidence" value="ECO:0007669"/>
    <property type="project" value="UniProtKB-KW"/>
</dbReference>
<dbReference type="PANTHER" id="PTHR30037">
    <property type="entry name" value="DNA-3-METHYLADENINE GLYCOSYLASE 1"/>
    <property type="match status" value="1"/>
</dbReference>
<dbReference type="Proteomes" id="UP000321612">
    <property type="component" value="Unassembled WGS sequence"/>
</dbReference>
<dbReference type="InterPro" id="IPR005019">
    <property type="entry name" value="Adenine_glyco"/>
</dbReference>
<proteinExistence type="predicted"/>
<name>A0A5C8GHR2_9BACT</name>
<dbReference type="RefSeq" id="WP_130828643.1">
    <property type="nucleotide sequence ID" value="NZ_SDIK01000054.1"/>
</dbReference>
<comment type="caution">
    <text evidence="3">The sequence shown here is derived from an EMBL/GenBank/DDBJ whole genome shotgun (WGS) entry which is preliminary data.</text>
</comment>
<protein>
    <submittedName>
        <fullName evidence="3">DNA-3-methyladenine glycosylase I</fullName>
    </submittedName>
</protein>
<gene>
    <name evidence="3" type="ORF">ETF27_07190</name>
</gene>
<keyword evidence="2" id="KW-0812">Transmembrane</keyword>
<reference evidence="4" key="1">
    <citation type="submission" date="2019-05" db="EMBL/GenBank/DDBJ databases">
        <title>Prevotella brunnea sp. nov., isolated from a wound of a patient.</title>
        <authorList>
            <person name="Buhl M."/>
        </authorList>
    </citation>
    <scope>NUCLEOTIDE SEQUENCE [LARGE SCALE GENOMIC DNA]</scope>
    <source>
        <strain evidence="4">A2672</strain>
    </source>
</reference>
<evidence type="ECO:0000313" key="4">
    <source>
        <dbReference type="Proteomes" id="UP000321612"/>
    </source>
</evidence>
<feature type="binding site" evidence="1">
    <location>
        <position position="175"/>
    </location>
    <ligand>
        <name>Zn(2+)</name>
        <dbReference type="ChEBI" id="CHEBI:29105"/>
    </ligand>
</feature>
<dbReference type="GO" id="GO:0008725">
    <property type="term" value="F:DNA-3-methyladenine glycosylase activity"/>
    <property type="evidence" value="ECO:0007669"/>
    <property type="project" value="InterPro"/>
</dbReference>
<evidence type="ECO:0000256" key="1">
    <source>
        <dbReference type="PIRSR" id="PIRSR605019-1"/>
    </source>
</evidence>
<sequence length="192" mass="23157">MNNRCKWAEKEPLLQKYHDEEWGVPVHDDRELFMLLVMESMSCGLSWLIILKKRDVLRKCFSDFDYEKVARFSVEDTERMMNTEKMIRSKSKIEAMTANAKAFIKIREEFGTFDHYIWNFTKRKSMVYPSHRNKTFARNALSDKIAKDMKKRGFKYVGTVIIYSYLQAIGIIDDHFEYCFKYHDRWHNLKSF</sequence>
<feature type="binding site" evidence="1">
    <location>
        <position position="18"/>
    </location>
    <ligand>
        <name>Zn(2+)</name>
        <dbReference type="ChEBI" id="CHEBI:29105"/>
    </ligand>
</feature>
<dbReference type="InterPro" id="IPR011257">
    <property type="entry name" value="DNA_glycosylase"/>
</dbReference>
<evidence type="ECO:0000256" key="2">
    <source>
        <dbReference type="SAM" id="Phobius"/>
    </source>
</evidence>
<organism evidence="3 4">
    <name type="scientific">Prevotella brunnea</name>
    <dbReference type="NCBI Taxonomy" id="2508867"/>
    <lineage>
        <taxon>Bacteria</taxon>
        <taxon>Pseudomonadati</taxon>
        <taxon>Bacteroidota</taxon>
        <taxon>Bacteroidia</taxon>
        <taxon>Bacteroidales</taxon>
        <taxon>Prevotellaceae</taxon>
        <taxon>Prevotella</taxon>
    </lineage>
</organism>